<dbReference type="OrthoDB" id="9786032at2"/>
<evidence type="ECO:0000313" key="4">
    <source>
        <dbReference type="Proteomes" id="UP000050827"/>
    </source>
</evidence>
<dbReference type="Gene3D" id="3.90.79.10">
    <property type="entry name" value="Nucleoside Triphosphate Pyrophosphohydrolase"/>
    <property type="match status" value="1"/>
</dbReference>
<comment type="caution">
    <text evidence="3">The sequence shown here is derived from an EMBL/GenBank/DDBJ whole genome shotgun (WGS) entry which is preliminary data.</text>
</comment>
<gene>
    <name evidence="3" type="ORF">AAY42_02225</name>
</gene>
<proteinExistence type="predicted"/>
<protein>
    <submittedName>
        <fullName evidence="3">Hydrolase</fullName>
    </submittedName>
</protein>
<keyword evidence="1 3" id="KW-0378">Hydrolase</keyword>
<dbReference type="GO" id="GO:0016787">
    <property type="term" value="F:hydrolase activity"/>
    <property type="evidence" value="ECO:0007669"/>
    <property type="project" value="UniProtKB-KW"/>
</dbReference>
<dbReference type="Proteomes" id="UP000050827">
    <property type="component" value="Unassembled WGS sequence"/>
</dbReference>
<dbReference type="STRING" id="346185.AAY42_02225"/>
<feature type="domain" description="Nudix hydrolase" evidence="2">
    <location>
        <begin position="29"/>
        <end position="175"/>
    </location>
</feature>
<dbReference type="InterPro" id="IPR020084">
    <property type="entry name" value="NUDIX_hydrolase_CS"/>
</dbReference>
<reference evidence="3 4" key="1">
    <citation type="submission" date="2015-04" db="EMBL/GenBank/DDBJ databases">
        <title>Complete genome of flavobacterium.</title>
        <authorList>
            <person name="Kwon Y.M."/>
            <person name="Kim S.-J."/>
        </authorList>
    </citation>
    <scope>NUCLEOTIDE SEQUENCE [LARGE SCALE GENOMIC DNA]</scope>
    <source>
        <strain evidence="3 4">DK169</strain>
    </source>
</reference>
<organism evidence="3 4">
    <name type="scientific">Flagellimonas eckloniae</name>
    <dbReference type="NCBI Taxonomy" id="346185"/>
    <lineage>
        <taxon>Bacteria</taxon>
        <taxon>Pseudomonadati</taxon>
        <taxon>Bacteroidota</taxon>
        <taxon>Flavobacteriia</taxon>
        <taxon>Flavobacteriales</taxon>
        <taxon>Flavobacteriaceae</taxon>
        <taxon>Flagellimonas</taxon>
    </lineage>
</organism>
<evidence type="ECO:0000313" key="3">
    <source>
        <dbReference type="EMBL" id="KQC28839.1"/>
    </source>
</evidence>
<dbReference type="Pfam" id="PF00293">
    <property type="entry name" value="NUDIX"/>
    <property type="match status" value="1"/>
</dbReference>
<evidence type="ECO:0000256" key="1">
    <source>
        <dbReference type="ARBA" id="ARBA00022801"/>
    </source>
</evidence>
<dbReference type="InterPro" id="IPR000086">
    <property type="entry name" value="NUDIX_hydrolase_dom"/>
</dbReference>
<dbReference type="AlphaFoldDB" id="A0A0Q1H5K6"/>
<dbReference type="PROSITE" id="PS51462">
    <property type="entry name" value="NUDIX"/>
    <property type="match status" value="1"/>
</dbReference>
<dbReference type="SUPFAM" id="SSF55811">
    <property type="entry name" value="Nudix"/>
    <property type="match status" value="1"/>
</dbReference>
<name>A0A0Q1H5K6_9FLAO</name>
<dbReference type="PROSITE" id="PS00893">
    <property type="entry name" value="NUDIX_BOX"/>
    <property type="match status" value="1"/>
</dbReference>
<dbReference type="PATRIC" id="fig|1547436.3.peg.464"/>
<dbReference type="RefSeq" id="WP_055392379.1">
    <property type="nucleotide sequence ID" value="NZ_LCTZ01000002.1"/>
</dbReference>
<dbReference type="PANTHER" id="PTHR10885:SF0">
    <property type="entry name" value="ISOPENTENYL-DIPHOSPHATE DELTA-ISOMERASE"/>
    <property type="match status" value="1"/>
</dbReference>
<keyword evidence="4" id="KW-1185">Reference proteome</keyword>
<evidence type="ECO:0000259" key="2">
    <source>
        <dbReference type="PROSITE" id="PS51462"/>
    </source>
</evidence>
<dbReference type="InterPro" id="IPR015797">
    <property type="entry name" value="NUDIX_hydrolase-like_dom_sf"/>
</dbReference>
<accession>A0A0Q1H5K6</accession>
<dbReference type="PANTHER" id="PTHR10885">
    <property type="entry name" value="ISOPENTENYL-DIPHOSPHATE DELTA-ISOMERASE"/>
    <property type="match status" value="1"/>
</dbReference>
<dbReference type="CDD" id="cd04692">
    <property type="entry name" value="NUDIX_Hydrolase"/>
    <property type="match status" value="1"/>
</dbReference>
<sequence>MDELVDILDENGNFTGQTCLKSEAHQTGLFHPTVHVWFYTTDGKMLFQKRGKDKKTFPLLWDVSVAGHIGASEPIVEAAIREVEEEIGLKVSASDLDKIGIFKSMQKHSESLIDNEFHHTFLCRLSAPLQDLVKQESEVDDLNLFTIEDFKSKLNQNEFDRFVPHKSSYYKQIIAEVEQRL</sequence>
<dbReference type="EMBL" id="LCTZ01000002">
    <property type="protein sequence ID" value="KQC28839.1"/>
    <property type="molecule type" value="Genomic_DNA"/>
</dbReference>